<proteinExistence type="predicted"/>
<dbReference type="AlphaFoldDB" id="A0A847RLA7"/>
<evidence type="ECO:0000256" key="1">
    <source>
        <dbReference type="SAM" id="Phobius"/>
    </source>
</evidence>
<gene>
    <name evidence="2" type="ORF">HGH92_06340</name>
</gene>
<dbReference type="RefSeq" id="WP_168869894.1">
    <property type="nucleotide sequence ID" value="NZ_JABAIA010000001.1"/>
</dbReference>
<feature type="transmembrane region" description="Helical" evidence="1">
    <location>
        <begin position="52"/>
        <end position="69"/>
    </location>
</feature>
<keyword evidence="3" id="KW-1185">Reference proteome</keyword>
<reference evidence="2 3" key="1">
    <citation type="submission" date="2020-04" db="EMBL/GenBank/DDBJ databases">
        <authorList>
            <person name="Yin C."/>
        </authorList>
    </citation>
    <scope>NUCLEOTIDE SEQUENCE [LARGE SCALE GENOMIC DNA]</scope>
    <source>
        <strain evidence="2 3">Ae27</strain>
    </source>
</reference>
<keyword evidence="1" id="KW-0812">Transmembrane</keyword>
<feature type="transmembrane region" description="Helical" evidence="1">
    <location>
        <begin position="20"/>
        <end position="40"/>
    </location>
</feature>
<evidence type="ECO:0000313" key="3">
    <source>
        <dbReference type="Proteomes" id="UP000570474"/>
    </source>
</evidence>
<organism evidence="2 3">
    <name type="scientific">Chitinophaga varians</name>
    <dbReference type="NCBI Taxonomy" id="2202339"/>
    <lineage>
        <taxon>Bacteria</taxon>
        <taxon>Pseudomonadati</taxon>
        <taxon>Bacteroidota</taxon>
        <taxon>Chitinophagia</taxon>
        <taxon>Chitinophagales</taxon>
        <taxon>Chitinophagaceae</taxon>
        <taxon>Chitinophaga</taxon>
    </lineage>
</organism>
<name>A0A847RLA7_9BACT</name>
<sequence length="176" mass="20635">MGKNFRIEYWLVARPKWKLILALAVFFLLSMLYIVLLQSFDERLSSFGIPRTLRMVVLFIPFLGVMLGLGKYVSSVLYRCEELRFTKDSLVFIRRGRAIVFKREDILRFKVNEQMDKGLITNYFITMHGITYSIYTNGTAVTHDFIHQAFVCFFALDAYLPVVQTGNGIERREYVF</sequence>
<keyword evidence="1" id="KW-1133">Transmembrane helix</keyword>
<accession>A0A847RLA7</accession>
<comment type="caution">
    <text evidence="2">The sequence shown here is derived from an EMBL/GenBank/DDBJ whole genome shotgun (WGS) entry which is preliminary data.</text>
</comment>
<keyword evidence="1" id="KW-0472">Membrane</keyword>
<evidence type="ECO:0000313" key="2">
    <source>
        <dbReference type="EMBL" id="NLR63916.1"/>
    </source>
</evidence>
<dbReference type="Proteomes" id="UP000570474">
    <property type="component" value="Unassembled WGS sequence"/>
</dbReference>
<protein>
    <submittedName>
        <fullName evidence="2">Uncharacterized protein</fullName>
    </submittedName>
</protein>
<dbReference type="EMBL" id="JABAIA010000001">
    <property type="protein sequence ID" value="NLR63916.1"/>
    <property type="molecule type" value="Genomic_DNA"/>
</dbReference>